<dbReference type="Pfam" id="PF11146">
    <property type="entry name" value="DUF2905"/>
    <property type="match status" value="1"/>
</dbReference>
<feature type="transmembrane region" description="Helical" evidence="1">
    <location>
        <begin position="7"/>
        <end position="26"/>
    </location>
</feature>
<feature type="transmembrane region" description="Helical" evidence="1">
    <location>
        <begin position="46"/>
        <end position="69"/>
    </location>
</feature>
<gene>
    <name evidence="2" type="ORF">ENV67_05945</name>
</gene>
<keyword evidence="1" id="KW-0812">Transmembrane</keyword>
<sequence length="72" mass="8424">MLYEIGKILTIIGILIFIIGILFFLMGKYGFLPRLPGDILIKRENFIFYFPIATSIILSILLTIVFNLFRRR</sequence>
<evidence type="ECO:0000313" key="2">
    <source>
        <dbReference type="EMBL" id="HGW92065.1"/>
    </source>
</evidence>
<dbReference type="InterPro" id="IPR021320">
    <property type="entry name" value="DUF2905"/>
</dbReference>
<evidence type="ECO:0000256" key="1">
    <source>
        <dbReference type="SAM" id="Phobius"/>
    </source>
</evidence>
<name>A0A7C4YG63_UNCW3</name>
<reference evidence="2" key="1">
    <citation type="journal article" date="2020" name="mSystems">
        <title>Genome- and Community-Level Interaction Insights into Carbon Utilization and Element Cycling Functions of Hydrothermarchaeota in Hydrothermal Sediment.</title>
        <authorList>
            <person name="Zhou Z."/>
            <person name="Liu Y."/>
            <person name="Xu W."/>
            <person name="Pan J."/>
            <person name="Luo Z.H."/>
            <person name="Li M."/>
        </authorList>
    </citation>
    <scope>NUCLEOTIDE SEQUENCE [LARGE SCALE GENOMIC DNA]</scope>
    <source>
        <strain evidence="2">SpSt-780</strain>
    </source>
</reference>
<accession>A0A7C4YG63</accession>
<dbReference type="AlphaFoldDB" id="A0A7C4YG63"/>
<comment type="caution">
    <text evidence="2">The sequence shown here is derived from an EMBL/GenBank/DDBJ whole genome shotgun (WGS) entry which is preliminary data.</text>
</comment>
<dbReference type="PANTHER" id="PTHR36443">
    <property type="entry name" value="BSR5223 PROTEIN"/>
    <property type="match status" value="1"/>
</dbReference>
<keyword evidence="1" id="KW-0472">Membrane</keyword>
<organism evidence="2">
    <name type="scientific">candidate division WOR-3 bacterium</name>
    <dbReference type="NCBI Taxonomy" id="2052148"/>
    <lineage>
        <taxon>Bacteria</taxon>
        <taxon>Bacteria division WOR-3</taxon>
    </lineage>
</organism>
<keyword evidence="1" id="KW-1133">Transmembrane helix</keyword>
<dbReference type="PANTHER" id="PTHR36443:SF1">
    <property type="entry name" value="BSR5223 PROTEIN"/>
    <property type="match status" value="1"/>
</dbReference>
<protein>
    <submittedName>
        <fullName evidence="2">DUF2905 domain-containing protein</fullName>
    </submittedName>
</protein>
<proteinExistence type="predicted"/>
<dbReference type="EMBL" id="DTHG01000076">
    <property type="protein sequence ID" value="HGW92065.1"/>
    <property type="molecule type" value="Genomic_DNA"/>
</dbReference>